<accession>A0A2R6Y515</accession>
<reference evidence="2" key="1">
    <citation type="journal article" date="2018" name="Sci. Rep.">
        <title>Lignite coal burning seam in the remote Altai Mountains harbors a hydrogen-driven thermophilic microbial community.</title>
        <authorList>
            <person name="Kadnikov V.V."/>
            <person name="Mardanov A.V."/>
            <person name="Ivasenko D.A."/>
            <person name="Antsiferov D.V."/>
            <person name="Beletsky A.V."/>
            <person name="Karnachuk O.V."/>
            <person name="Ravin N.V."/>
        </authorList>
    </citation>
    <scope>NUCLEOTIDE SEQUENCE [LARGE SCALE GENOMIC DNA]</scope>
</reference>
<dbReference type="Proteomes" id="UP000244338">
    <property type="component" value="Unassembled WGS sequence"/>
</dbReference>
<organism evidence="1 2">
    <name type="scientific">Candidatus Carbonibacillus altaicus</name>
    <dbReference type="NCBI Taxonomy" id="2163959"/>
    <lineage>
        <taxon>Bacteria</taxon>
        <taxon>Bacillati</taxon>
        <taxon>Bacillota</taxon>
        <taxon>Bacilli</taxon>
        <taxon>Bacillales</taxon>
        <taxon>Candidatus Carbonibacillus</taxon>
    </lineage>
</organism>
<comment type="caution">
    <text evidence="1">The sequence shown here is derived from an EMBL/GenBank/DDBJ whole genome shotgun (WGS) entry which is preliminary data.</text>
</comment>
<name>A0A2R6Y515_9BACL</name>
<dbReference type="AlphaFoldDB" id="A0A2R6Y515"/>
<proteinExistence type="predicted"/>
<evidence type="ECO:0000313" key="1">
    <source>
        <dbReference type="EMBL" id="PTQ57743.1"/>
    </source>
</evidence>
<protein>
    <submittedName>
        <fullName evidence="1">Uncharacterized protein</fullName>
    </submittedName>
</protein>
<dbReference type="EMBL" id="PEBX01000003">
    <property type="protein sequence ID" value="PTQ57743.1"/>
    <property type="molecule type" value="Genomic_DNA"/>
</dbReference>
<gene>
    <name evidence="1" type="ORF">BSOLF_0938</name>
</gene>
<sequence length="37" mass="4572">MKYNRFFFRLNSFKKEGVFVTSSLQMDENLKRRIVLE</sequence>
<evidence type="ECO:0000313" key="2">
    <source>
        <dbReference type="Proteomes" id="UP000244338"/>
    </source>
</evidence>